<keyword evidence="2" id="KW-0255">Endonuclease</keyword>
<evidence type="ECO:0000313" key="3">
    <source>
        <dbReference type="Proteomes" id="UP000037510"/>
    </source>
</evidence>
<dbReference type="SUPFAM" id="SSF56219">
    <property type="entry name" value="DNase I-like"/>
    <property type="match status" value="1"/>
</dbReference>
<dbReference type="Gene3D" id="3.60.10.10">
    <property type="entry name" value="Endonuclease/exonuclease/phosphatase"/>
    <property type="match status" value="1"/>
</dbReference>
<keyword evidence="2" id="KW-0808">Transferase</keyword>
<protein>
    <submittedName>
        <fullName evidence="2">Endonuclease-reverse transcriptase</fullName>
    </submittedName>
</protein>
<dbReference type="InterPro" id="IPR036691">
    <property type="entry name" value="Endo/exonu/phosph_ase_sf"/>
</dbReference>
<name>A0A0L7KZZ5_OPEBR</name>
<dbReference type="AlphaFoldDB" id="A0A0L7KZZ5"/>
<proteinExistence type="predicted"/>
<keyword evidence="2" id="KW-0695">RNA-directed DNA polymerase</keyword>
<dbReference type="GO" id="GO:0003964">
    <property type="term" value="F:RNA-directed DNA polymerase activity"/>
    <property type="evidence" value="ECO:0007669"/>
    <property type="project" value="UniProtKB-KW"/>
</dbReference>
<sequence>MMICYATRTNARRYPAAGLASVKLATEAPDDAIRQASDGRNITGDTKAPSDKTSIRAHHHIGAWNLNGLLKPGKLIIVEKEMECHKLSILGISETHMRGNGHFSTTSGNTLYFSGADNASANGVGILVPPKINSSKTIGGKLPDRPPTIDANANTQWQHLKNYISDTSDVIWKARKPDRKRRGYISKPTWVLIQQRKDLKIQGLQNARVAGEYAGLCRTIDTHCRADKNNFIQGICEEIEVHSMKFQTADLFIKVRLLSRQFKPKTWTIEDGDGQILHELDKKADRWREYCEQLYKNPEGTTTNTWLDFSTQSTTLVVIGLMVDIR</sequence>
<keyword evidence="2" id="KW-0378">Hydrolase</keyword>
<accession>A0A0L7KZZ5</accession>
<keyword evidence="3" id="KW-1185">Reference proteome</keyword>
<comment type="caution">
    <text evidence="2">The sequence shown here is derived from an EMBL/GenBank/DDBJ whole genome shotgun (WGS) entry which is preliminary data.</text>
</comment>
<keyword evidence="2" id="KW-0548">Nucleotidyltransferase</keyword>
<evidence type="ECO:0000313" key="2">
    <source>
        <dbReference type="EMBL" id="KOB68843.1"/>
    </source>
</evidence>
<dbReference type="GO" id="GO:0004519">
    <property type="term" value="F:endonuclease activity"/>
    <property type="evidence" value="ECO:0007669"/>
    <property type="project" value="UniProtKB-KW"/>
</dbReference>
<dbReference type="Proteomes" id="UP000037510">
    <property type="component" value="Unassembled WGS sequence"/>
</dbReference>
<feature type="region of interest" description="Disordered" evidence="1">
    <location>
        <begin position="34"/>
        <end position="54"/>
    </location>
</feature>
<dbReference type="EMBL" id="JTDY01003909">
    <property type="protein sequence ID" value="KOB68843.1"/>
    <property type="molecule type" value="Genomic_DNA"/>
</dbReference>
<organism evidence="2 3">
    <name type="scientific">Operophtera brumata</name>
    <name type="common">Winter moth</name>
    <name type="synonym">Phalaena brumata</name>
    <dbReference type="NCBI Taxonomy" id="104452"/>
    <lineage>
        <taxon>Eukaryota</taxon>
        <taxon>Metazoa</taxon>
        <taxon>Ecdysozoa</taxon>
        <taxon>Arthropoda</taxon>
        <taxon>Hexapoda</taxon>
        <taxon>Insecta</taxon>
        <taxon>Pterygota</taxon>
        <taxon>Neoptera</taxon>
        <taxon>Endopterygota</taxon>
        <taxon>Lepidoptera</taxon>
        <taxon>Glossata</taxon>
        <taxon>Ditrysia</taxon>
        <taxon>Geometroidea</taxon>
        <taxon>Geometridae</taxon>
        <taxon>Larentiinae</taxon>
        <taxon>Operophtera</taxon>
    </lineage>
</organism>
<keyword evidence="2" id="KW-0540">Nuclease</keyword>
<reference evidence="2 3" key="1">
    <citation type="journal article" date="2015" name="Genome Biol. Evol.">
        <title>The genome of winter moth (Operophtera brumata) provides a genomic perspective on sexual dimorphism and phenology.</title>
        <authorList>
            <person name="Derks M.F."/>
            <person name="Smit S."/>
            <person name="Salis L."/>
            <person name="Schijlen E."/>
            <person name="Bossers A."/>
            <person name="Mateman C."/>
            <person name="Pijl A.S."/>
            <person name="de Ridder D."/>
            <person name="Groenen M.A."/>
            <person name="Visser M.E."/>
            <person name="Megens H.J."/>
        </authorList>
    </citation>
    <scope>NUCLEOTIDE SEQUENCE [LARGE SCALE GENOMIC DNA]</scope>
    <source>
        <strain evidence="2">WM2013NL</strain>
        <tissue evidence="2">Head and thorax</tissue>
    </source>
</reference>
<evidence type="ECO:0000256" key="1">
    <source>
        <dbReference type="SAM" id="MobiDB-lite"/>
    </source>
</evidence>
<gene>
    <name evidence="2" type="ORF">OBRU01_17838</name>
</gene>